<dbReference type="Pfam" id="PF00089">
    <property type="entry name" value="Trypsin"/>
    <property type="match status" value="1"/>
</dbReference>
<name>A0ABN9LSI7_9NEOB</name>
<keyword evidence="7" id="KW-0964">Secreted</keyword>
<dbReference type="InterPro" id="IPR002035">
    <property type="entry name" value="VWF_A"/>
</dbReference>
<protein>
    <recommendedName>
        <fullName evidence="6">Complement C2</fullName>
    </recommendedName>
    <alternativeName>
        <fullName evidence="18">C3/C5 convertase</fullName>
    </alternativeName>
</protein>
<dbReference type="SUPFAM" id="SSF57535">
    <property type="entry name" value="Complement control module/SCR domain"/>
    <property type="match status" value="2"/>
</dbReference>
<dbReference type="SUPFAM" id="SSF50494">
    <property type="entry name" value="Trypsin-like serine proteases"/>
    <property type="match status" value="1"/>
</dbReference>
<comment type="function">
    <text evidence="19">Precursor of the catalytic component of the C3 and C5 convertase complexes, which are part of the complement pathway, a cascade of proteins that leads to phagocytosis and breakdown of pathogens and signaling that strengthens the adaptive immune system. Component C2 is part of the classical, lectin and GZMK complement systems.</text>
</comment>
<feature type="domain" description="VWFA" evidence="23">
    <location>
        <begin position="180"/>
        <end position="359"/>
    </location>
</feature>
<dbReference type="SUPFAM" id="SSF53300">
    <property type="entry name" value="vWA-like"/>
    <property type="match status" value="1"/>
</dbReference>
<comment type="catalytic activity">
    <reaction evidence="1">
        <text>Selective cleavage of Arg-|-Ser bond in complement component C3 alpha-chain to form C3a and C3b, and Arg-|-Xaa bond in complement component C5 alpha-chain to form C5a and C5b.</text>
        <dbReference type="EC" id="3.4.21.43"/>
    </reaction>
</comment>
<keyword evidence="9 22" id="KW-0768">Sushi</keyword>
<evidence type="ECO:0000256" key="13">
    <source>
        <dbReference type="ARBA" id="ARBA00022825"/>
    </source>
</evidence>
<dbReference type="PANTHER" id="PTHR46393">
    <property type="entry name" value="SUSHI DOMAIN-CONTAINING PROTEIN"/>
    <property type="match status" value="1"/>
</dbReference>
<feature type="disulfide bond" evidence="22">
    <location>
        <begin position="107"/>
        <end position="134"/>
    </location>
</feature>
<evidence type="ECO:0000256" key="7">
    <source>
        <dbReference type="ARBA" id="ARBA00022525"/>
    </source>
</evidence>
<evidence type="ECO:0000256" key="5">
    <source>
        <dbReference type="ARBA" id="ARBA00004613"/>
    </source>
</evidence>
<keyword evidence="8" id="KW-0399">Innate immunity</keyword>
<sequence>MISNHYLVIKTILSISEIRCPDPEMFENGEFNPRGPFFVDSNITFMCNDGYIPRGSMVRICKKNGKWSGETAICDNGAGHCPDPGLPPGAMKTGIRYDIDESVSYKCVSGLTLIGSSTRTCLENRRWSGTEVTCQFPYTFDLPDEAGEFFAGSLSGILQTSEVKDKVGRTMKIKKDGILNVYVLLDASSSVGEKNFDTFKECVEILVGKLGRFDMKIQFAVISFATEPKVIVRISNDEDANDVLDLIENELRYSDHKDKSGTNTYAALRQVYGMMAFQEQVYKDKVQWDSIHHVIVLLTDGKANMGGRPVEMIKKIREFLRVSDNREDHLDVYAFGVGGDTDKTELNELASQKENERHISGTTGKCVGLNDETDESDKSLIYPWNVKIGFGKKSPCFGSLISGRWVLSAAHCFTDLQNLDGYIFDIGGETYKPESITIHDCYKLSRKSGRGIPQDFDYDVALVKLSTKVKFSISASWLPWKPTAAARQRNMHIVHKLSSTVCKCVLKLGRIIWRTPSLSFRAVFTS</sequence>
<dbReference type="EMBL" id="CAUEEQ010030367">
    <property type="protein sequence ID" value="CAJ0949612.1"/>
    <property type="molecule type" value="Genomic_DNA"/>
</dbReference>
<dbReference type="PROSITE" id="PS00134">
    <property type="entry name" value="TRYPSIN_HIS"/>
    <property type="match status" value="1"/>
</dbReference>
<dbReference type="Pfam" id="PF00092">
    <property type="entry name" value="VWA"/>
    <property type="match status" value="1"/>
</dbReference>
<dbReference type="SMART" id="SM00032">
    <property type="entry name" value="CCP"/>
    <property type="match status" value="2"/>
</dbReference>
<keyword evidence="11" id="KW-0677">Repeat</keyword>
<keyword evidence="15" id="KW-0180">Complement pathway</keyword>
<evidence type="ECO:0000256" key="18">
    <source>
        <dbReference type="ARBA" id="ARBA00029636"/>
    </source>
</evidence>
<comment type="subcellular location">
    <subcellularLocation>
        <location evidence="4">Cell surface</location>
    </subcellularLocation>
    <subcellularLocation>
        <location evidence="5">Secreted</location>
    </subcellularLocation>
</comment>
<dbReference type="PROSITE" id="PS50923">
    <property type="entry name" value="SUSHI"/>
    <property type="match status" value="2"/>
</dbReference>
<dbReference type="InterPro" id="IPR036465">
    <property type="entry name" value="vWFA_dom_sf"/>
</dbReference>
<keyword evidence="10" id="KW-0645">Protease</keyword>
<evidence type="ECO:0000256" key="8">
    <source>
        <dbReference type="ARBA" id="ARBA00022588"/>
    </source>
</evidence>
<proteinExistence type="predicted"/>
<accession>A0ABN9LSI7</accession>
<dbReference type="SMART" id="SM00327">
    <property type="entry name" value="VWA"/>
    <property type="match status" value="1"/>
</dbReference>
<dbReference type="InterPro" id="IPR000436">
    <property type="entry name" value="Sushi_SCR_CCP_dom"/>
</dbReference>
<evidence type="ECO:0000256" key="2">
    <source>
        <dbReference type="ARBA" id="ARBA00001936"/>
    </source>
</evidence>
<evidence type="ECO:0000256" key="4">
    <source>
        <dbReference type="ARBA" id="ARBA00004241"/>
    </source>
</evidence>
<feature type="domain" description="Sushi" evidence="24">
    <location>
        <begin position="79"/>
        <end position="136"/>
    </location>
</feature>
<evidence type="ECO:0000256" key="11">
    <source>
        <dbReference type="ARBA" id="ARBA00022737"/>
    </source>
</evidence>
<dbReference type="InterPro" id="IPR035976">
    <property type="entry name" value="Sushi/SCR/CCP_sf"/>
</dbReference>
<keyword evidence="14" id="KW-0391">Immunity</keyword>
<dbReference type="PRINTS" id="PR00453">
    <property type="entry name" value="VWFADOMAIN"/>
</dbReference>
<comment type="subunit">
    <text evidence="21">Serine protease component of the C3 convertase, also named C4bC2b, composed of the serine protease complement C2b and complement C4b. Serine protease component of the C5 convertase, also named C4bC2bC3b, composed of the serine protease complement C2b, complement C3b, as well as complement C4b.</text>
</comment>
<dbReference type="Gene3D" id="2.40.10.120">
    <property type="match status" value="1"/>
</dbReference>
<keyword evidence="12" id="KW-0378">Hydrolase</keyword>
<dbReference type="Pfam" id="PF00084">
    <property type="entry name" value="Sushi"/>
    <property type="match status" value="2"/>
</dbReference>
<comment type="function">
    <text evidence="20">Catalytic component of the complement C3 and C5 convertase complexes. Following complement activation, recruited to the surface of pathogens by complement C4b opsonin to form the C3 convertase, or C3b and C4b opsonins to form the C5 convertase. As part of the C3 convertase, cleaves and activate C3 into C3a anaphylatoxin and C3b opsonin, the next components of the complement pathways. As part of the C5 convertase, cleaves and activate C5 into C5a anaphylatoxin and C5b component of the membrane attack complex.</text>
</comment>
<evidence type="ECO:0000256" key="19">
    <source>
        <dbReference type="ARBA" id="ARBA00093302"/>
    </source>
</evidence>
<dbReference type="PROSITE" id="PS50234">
    <property type="entry name" value="VWFA"/>
    <property type="match status" value="1"/>
</dbReference>
<evidence type="ECO:0000256" key="16">
    <source>
        <dbReference type="ARBA" id="ARBA00023157"/>
    </source>
</evidence>
<comment type="cofactor">
    <cofactor evidence="2">
        <name>Mn(2+)</name>
        <dbReference type="ChEBI" id="CHEBI:29035"/>
    </cofactor>
</comment>
<dbReference type="PANTHER" id="PTHR46393:SF2">
    <property type="entry name" value="COMPLEMENT C2"/>
    <property type="match status" value="1"/>
</dbReference>
<keyword evidence="13" id="KW-0720">Serine protease</keyword>
<dbReference type="Gene3D" id="3.40.50.410">
    <property type="entry name" value="von Willebrand factor, type A domain"/>
    <property type="match status" value="1"/>
</dbReference>
<evidence type="ECO:0000256" key="20">
    <source>
        <dbReference type="ARBA" id="ARBA00093306"/>
    </source>
</evidence>
<organism evidence="25 26">
    <name type="scientific">Ranitomeya imitator</name>
    <name type="common">mimic poison frog</name>
    <dbReference type="NCBI Taxonomy" id="111125"/>
    <lineage>
        <taxon>Eukaryota</taxon>
        <taxon>Metazoa</taxon>
        <taxon>Chordata</taxon>
        <taxon>Craniata</taxon>
        <taxon>Vertebrata</taxon>
        <taxon>Euteleostomi</taxon>
        <taxon>Amphibia</taxon>
        <taxon>Batrachia</taxon>
        <taxon>Anura</taxon>
        <taxon>Neobatrachia</taxon>
        <taxon>Hyloidea</taxon>
        <taxon>Dendrobatidae</taxon>
        <taxon>Dendrobatinae</taxon>
        <taxon>Ranitomeya</taxon>
    </lineage>
</organism>
<evidence type="ECO:0000259" key="23">
    <source>
        <dbReference type="PROSITE" id="PS50234"/>
    </source>
</evidence>
<evidence type="ECO:0000256" key="6">
    <source>
        <dbReference type="ARBA" id="ARBA00017023"/>
    </source>
</evidence>
<reference evidence="25" key="1">
    <citation type="submission" date="2023-07" db="EMBL/GenBank/DDBJ databases">
        <authorList>
            <person name="Stuckert A."/>
        </authorList>
    </citation>
    <scope>NUCLEOTIDE SEQUENCE</scope>
</reference>
<dbReference type="CDD" id="cd00033">
    <property type="entry name" value="CCP"/>
    <property type="match status" value="2"/>
</dbReference>
<dbReference type="Proteomes" id="UP001176940">
    <property type="component" value="Unassembled WGS sequence"/>
</dbReference>
<keyword evidence="17" id="KW-0325">Glycoprotein</keyword>
<evidence type="ECO:0000313" key="26">
    <source>
        <dbReference type="Proteomes" id="UP001176940"/>
    </source>
</evidence>
<evidence type="ECO:0000256" key="9">
    <source>
        <dbReference type="ARBA" id="ARBA00022659"/>
    </source>
</evidence>
<evidence type="ECO:0000256" key="10">
    <source>
        <dbReference type="ARBA" id="ARBA00022670"/>
    </source>
</evidence>
<feature type="domain" description="Sushi" evidence="24">
    <location>
        <begin position="18"/>
        <end position="76"/>
    </location>
</feature>
<evidence type="ECO:0000256" key="12">
    <source>
        <dbReference type="ARBA" id="ARBA00022801"/>
    </source>
</evidence>
<evidence type="ECO:0000256" key="1">
    <source>
        <dbReference type="ARBA" id="ARBA00000095"/>
    </source>
</evidence>
<evidence type="ECO:0000256" key="14">
    <source>
        <dbReference type="ARBA" id="ARBA00022859"/>
    </source>
</evidence>
<keyword evidence="26" id="KW-1185">Reference proteome</keyword>
<comment type="cofactor">
    <cofactor evidence="3">
        <name>Mg(2+)</name>
        <dbReference type="ChEBI" id="CHEBI:18420"/>
    </cofactor>
</comment>
<evidence type="ECO:0000259" key="24">
    <source>
        <dbReference type="PROSITE" id="PS50923"/>
    </source>
</evidence>
<keyword evidence="16 22" id="KW-1015">Disulfide bond</keyword>
<dbReference type="InterPro" id="IPR009003">
    <property type="entry name" value="Peptidase_S1_PA"/>
</dbReference>
<evidence type="ECO:0000256" key="15">
    <source>
        <dbReference type="ARBA" id="ARBA00022875"/>
    </source>
</evidence>
<evidence type="ECO:0000256" key="21">
    <source>
        <dbReference type="ARBA" id="ARBA00093544"/>
    </source>
</evidence>
<dbReference type="PRINTS" id="PR00722">
    <property type="entry name" value="CHYMOTRYPSIN"/>
</dbReference>
<comment type="caution">
    <text evidence="22">Lacks conserved residue(s) required for the propagation of feature annotation.</text>
</comment>
<dbReference type="InterPro" id="IPR001254">
    <property type="entry name" value="Trypsin_dom"/>
</dbReference>
<comment type="caution">
    <text evidence="25">The sequence shown here is derived from an EMBL/GenBank/DDBJ whole genome shotgun (WGS) entry which is preliminary data.</text>
</comment>
<evidence type="ECO:0000256" key="22">
    <source>
        <dbReference type="PROSITE-ProRule" id="PRU00302"/>
    </source>
</evidence>
<evidence type="ECO:0000256" key="3">
    <source>
        <dbReference type="ARBA" id="ARBA00001946"/>
    </source>
</evidence>
<evidence type="ECO:0000256" key="17">
    <source>
        <dbReference type="ARBA" id="ARBA00023180"/>
    </source>
</evidence>
<evidence type="ECO:0000313" key="25">
    <source>
        <dbReference type="EMBL" id="CAJ0949612.1"/>
    </source>
</evidence>
<dbReference type="Gene3D" id="2.10.70.10">
    <property type="entry name" value="Complement Module, domain 1"/>
    <property type="match status" value="2"/>
</dbReference>
<gene>
    <name evidence="25" type="ORF">RIMI_LOCUS12664561</name>
</gene>
<dbReference type="InterPro" id="IPR001314">
    <property type="entry name" value="Peptidase_S1A"/>
</dbReference>
<dbReference type="InterPro" id="IPR018114">
    <property type="entry name" value="TRYPSIN_HIS"/>
</dbReference>
<feature type="disulfide bond" evidence="22">
    <location>
        <begin position="47"/>
        <end position="74"/>
    </location>
</feature>